<reference evidence="2 3" key="1">
    <citation type="submission" date="2017-11" db="EMBL/GenBank/DDBJ databases">
        <title>De-novo sequencing of pomegranate (Punica granatum L.) genome.</title>
        <authorList>
            <person name="Akparov Z."/>
            <person name="Amiraslanov A."/>
            <person name="Hajiyeva S."/>
            <person name="Abbasov M."/>
            <person name="Kaur K."/>
            <person name="Hamwieh A."/>
            <person name="Solovyev V."/>
            <person name="Salamov A."/>
            <person name="Braich B."/>
            <person name="Kosarev P."/>
            <person name="Mahmoud A."/>
            <person name="Hajiyev E."/>
            <person name="Babayeva S."/>
            <person name="Izzatullayeva V."/>
            <person name="Mammadov A."/>
            <person name="Mammadov A."/>
            <person name="Sharifova S."/>
            <person name="Ojaghi J."/>
            <person name="Eynullazada K."/>
            <person name="Bayramov B."/>
            <person name="Abdulazimova A."/>
            <person name="Shahmuradov I."/>
        </authorList>
    </citation>
    <scope>NUCLEOTIDE SEQUENCE [LARGE SCALE GENOMIC DNA]</scope>
    <source>
        <strain evidence="3">cv. AG2017</strain>
        <tissue evidence="2">Leaf</tissue>
    </source>
</reference>
<gene>
    <name evidence="2" type="ORF">CRG98_002319</name>
</gene>
<feature type="region of interest" description="Disordered" evidence="1">
    <location>
        <begin position="75"/>
        <end position="97"/>
    </location>
</feature>
<comment type="caution">
    <text evidence="2">The sequence shown here is derived from an EMBL/GenBank/DDBJ whole genome shotgun (WGS) entry which is preliminary data.</text>
</comment>
<dbReference type="AlphaFoldDB" id="A0A2I0L9K7"/>
<evidence type="ECO:0000256" key="1">
    <source>
        <dbReference type="SAM" id="MobiDB-lite"/>
    </source>
</evidence>
<name>A0A2I0L9K7_PUNGR</name>
<dbReference type="Proteomes" id="UP000233551">
    <property type="component" value="Unassembled WGS sequence"/>
</dbReference>
<proteinExistence type="predicted"/>
<accession>A0A2I0L9K7</accession>
<evidence type="ECO:0000313" key="2">
    <source>
        <dbReference type="EMBL" id="PKI77374.1"/>
    </source>
</evidence>
<organism evidence="2 3">
    <name type="scientific">Punica granatum</name>
    <name type="common">Pomegranate</name>
    <dbReference type="NCBI Taxonomy" id="22663"/>
    <lineage>
        <taxon>Eukaryota</taxon>
        <taxon>Viridiplantae</taxon>
        <taxon>Streptophyta</taxon>
        <taxon>Embryophyta</taxon>
        <taxon>Tracheophyta</taxon>
        <taxon>Spermatophyta</taxon>
        <taxon>Magnoliopsida</taxon>
        <taxon>eudicotyledons</taxon>
        <taxon>Gunneridae</taxon>
        <taxon>Pentapetalae</taxon>
        <taxon>rosids</taxon>
        <taxon>malvids</taxon>
        <taxon>Myrtales</taxon>
        <taxon>Lythraceae</taxon>
        <taxon>Punica</taxon>
    </lineage>
</organism>
<sequence length="159" mass="16924">MPANSSLKPALALYCTKPTLDLAMERCTRRNATDMMSTNSASHFIFDLHIIFDHHARPGGRGRVVPAHRTCMPVGSSQIPHPAPTAGDGTNWSPRSARVPDRTVAGEIGYGGGGGGGSRRCGKLAVESGNGVDWSARRVYVSSFVEAERSEDSTKARTA</sequence>
<keyword evidence="3" id="KW-1185">Reference proteome</keyword>
<protein>
    <submittedName>
        <fullName evidence="2">Uncharacterized protein</fullName>
    </submittedName>
</protein>
<dbReference type="EMBL" id="PGOL01000095">
    <property type="protein sequence ID" value="PKI77374.1"/>
    <property type="molecule type" value="Genomic_DNA"/>
</dbReference>
<evidence type="ECO:0000313" key="3">
    <source>
        <dbReference type="Proteomes" id="UP000233551"/>
    </source>
</evidence>